<gene>
    <name evidence="6" type="ORF">BLTE_35450</name>
</gene>
<reference evidence="6 7" key="1">
    <citation type="submission" date="2018-08" db="EMBL/GenBank/DDBJ databases">
        <title>Complete genome sequencing of Blastochloris tepida GI.</title>
        <authorList>
            <person name="Tsukatani Y."/>
            <person name="Mori H."/>
        </authorList>
    </citation>
    <scope>NUCLEOTIDE SEQUENCE [LARGE SCALE GENOMIC DNA]</scope>
    <source>
        <strain evidence="6 7">GI</strain>
    </source>
</reference>
<accession>A0A348G5M7</accession>
<dbReference type="RefSeq" id="WP_126401908.1">
    <property type="nucleotide sequence ID" value="NZ_AP018907.1"/>
</dbReference>
<dbReference type="InterPro" id="IPR039424">
    <property type="entry name" value="SBP_5"/>
</dbReference>
<dbReference type="GO" id="GO:0042884">
    <property type="term" value="P:microcin transport"/>
    <property type="evidence" value="ECO:0007669"/>
    <property type="project" value="TreeGrafter"/>
</dbReference>
<name>A0A348G5M7_9HYPH</name>
<dbReference type="GO" id="GO:1904680">
    <property type="term" value="F:peptide transmembrane transporter activity"/>
    <property type="evidence" value="ECO:0007669"/>
    <property type="project" value="TreeGrafter"/>
</dbReference>
<evidence type="ECO:0000256" key="2">
    <source>
        <dbReference type="ARBA" id="ARBA00005695"/>
    </source>
</evidence>
<comment type="subcellular location">
    <subcellularLocation>
        <location evidence="1">Periplasm</location>
    </subcellularLocation>
</comment>
<dbReference type="InterPro" id="IPR030678">
    <property type="entry name" value="Peptide/Ni-bd"/>
</dbReference>
<organism evidence="6 7">
    <name type="scientific">Blastochloris tepida</name>
    <dbReference type="NCBI Taxonomy" id="2233851"/>
    <lineage>
        <taxon>Bacteria</taxon>
        <taxon>Pseudomonadati</taxon>
        <taxon>Pseudomonadota</taxon>
        <taxon>Alphaproteobacteria</taxon>
        <taxon>Hyphomicrobiales</taxon>
        <taxon>Blastochloridaceae</taxon>
        <taxon>Blastochloris</taxon>
    </lineage>
</organism>
<feature type="signal peptide" evidence="4">
    <location>
        <begin position="1"/>
        <end position="29"/>
    </location>
</feature>
<feature type="domain" description="Solute-binding protein family 5" evidence="5">
    <location>
        <begin position="131"/>
        <end position="534"/>
    </location>
</feature>
<dbReference type="OrthoDB" id="9803988at2"/>
<dbReference type="InterPro" id="IPR006311">
    <property type="entry name" value="TAT_signal"/>
</dbReference>
<evidence type="ECO:0000313" key="6">
    <source>
        <dbReference type="EMBL" id="BBF94860.1"/>
    </source>
</evidence>
<dbReference type="SUPFAM" id="SSF53850">
    <property type="entry name" value="Periplasmic binding protein-like II"/>
    <property type="match status" value="1"/>
</dbReference>
<evidence type="ECO:0000256" key="4">
    <source>
        <dbReference type="SAM" id="SignalP"/>
    </source>
</evidence>
<dbReference type="Gene3D" id="3.10.105.10">
    <property type="entry name" value="Dipeptide-binding Protein, Domain 3"/>
    <property type="match status" value="1"/>
</dbReference>
<dbReference type="InterPro" id="IPR000914">
    <property type="entry name" value="SBP_5_dom"/>
</dbReference>
<dbReference type="PROSITE" id="PS51318">
    <property type="entry name" value="TAT"/>
    <property type="match status" value="1"/>
</dbReference>
<keyword evidence="3 4" id="KW-0732">Signal</keyword>
<sequence>MTVLRLTRRGTLAVFAGAAASPFATSPFAARAGAAASPPAAAAPVPEVHGMSAFGDLKYPAGFSHFDYVDPEAPKGGSFSQIGPTFAYNQNPNTFNTLNMFVLRGDGAQGLERTFASLMARALDEPDAMYGLAAQAVAIDPKGLDVRFRLRPGITFHDGTPITAEDVVFSLDILKREGHPRITQVLNRLESASAEGDVVAVRFAPDRARDAPLFVAGLPILSKAYYAGKTFDAATLEPPLGSGPYRVGRMEPGRFIEYERVKDWWGADLPAMRGTNNFDVIRYEYFRDRDVGFEAFKAGEYLFREEFTSRVWARGYDFPALKDRRVVRDETPDNTPSGTQGWFLNTRRAVFKDRRVREALQFAFDFEWVNQNVMFGSYLRAYSFFQNSNLEAHGAPDVDELALLEPLRDRLDPEVFGAAVMPPVSDGSGQDRSLLRRASQLLDAAGWRVEGGRRVNDRGERLAIEFLMFERSFEPHHAALIKNLKLIGVEGTMRLVDPVQYQARRADFDFDAIVQRFNLGPTPGEVLRSLFASSAAGLKGSDNLAGVADPAVDLLIEAALSAPTRADLVAACRALDRVLRAGRYWVPHWYKASHWLAYWDVFGRPAAKPHYDRGVPETWWRDAAKSARIGR</sequence>
<protein>
    <submittedName>
        <fullName evidence="6">ABC transporter substrate-binding protein</fullName>
    </submittedName>
</protein>
<proteinExistence type="inferred from homology"/>
<evidence type="ECO:0000256" key="1">
    <source>
        <dbReference type="ARBA" id="ARBA00004418"/>
    </source>
</evidence>
<dbReference type="EMBL" id="AP018907">
    <property type="protein sequence ID" value="BBF94860.1"/>
    <property type="molecule type" value="Genomic_DNA"/>
</dbReference>
<dbReference type="KEGG" id="blag:BLTE_35450"/>
<dbReference type="Gene3D" id="3.40.190.10">
    <property type="entry name" value="Periplasmic binding protein-like II"/>
    <property type="match status" value="1"/>
</dbReference>
<dbReference type="GO" id="GO:0030288">
    <property type="term" value="C:outer membrane-bounded periplasmic space"/>
    <property type="evidence" value="ECO:0007669"/>
    <property type="project" value="TreeGrafter"/>
</dbReference>
<dbReference type="Pfam" id="PF00496">
    <property type="entry name" value="SBP_bac_5"/>
    <property type="match status" value="1"/>
</dbReference>
<dbReference type="GO" id="GO:0043190">
    <property type="term" value="C:ATP-binding cassette (ABC) transporter complex"/>
    <property type="evidence" value="ECO:0007669"/>
    <property type="project" value="InterPro"/>
</dbReference>
<feature type="chain" id="PRO_5016558247" evidence="4">
    <location>
        <begin position="30"/>
        <end position="631"/>
    </location>
</feature>
<dbReference type="AlphaFoldDB" id="A0A348G5M7"/>
<dbReference type="CDD" id="cd08497">
    <property type="entry name" value="MbnE-like"/>
    <property type="match status" value="1"/>
</dbReference>
<dbReference type="PANTHER" id="PTHR30290:SF64">
    <property type="entry name" value="ABC TRANSPORTER PERIPLASMIC BINDING PROTEIN"/>
    <property type="match status" value="1"/>
</dbReference>
<dbReference type="GO" id="GO:0015833">
    <property type="term" value="P:peptide transport"/>
    <property type="evidence" value="ECO:0007669"/>
    <property type="project" value="TreeGrafter"/>
</dbReference>
<dbReference type="PIRSF" id="PIRSF002741">
    <property type="entry name" value="MppA"/>
    <property type="match status" value="1"/>
</dbReference>
<dbReference type="PANTHER" id="PTHR30290">
    <property type="entry name" value="PERIPLASMIC BINDING COMPONENT OF ABC TRANSPORTER"/>
    <property type="match status" value="1"/>
</dbReference>
<dbReference type="Proteomes" id="UP000266934">
    <property type="component" value="Chromosome"/>
</dbReference>
<evidence type="ECO:0000313" key="7">
    <source>
        <dbReference type="Proteomes" id="UP000266934"/>
    </source>
</evidence>
<comment type="similarity">
    <text evidence="2">Belongs to the bacterial solute-binding protein 5 family.</text>
</comment>
<evidence type="ECO:0000256" key="3">
    <source>
        <dbReference type="ARBA" id="ARBA00022729"/>
    </source>
</evidence>
<keyword evidence="7" id="KW-1185">Reference proteome</keyword>
<evidence type="ECO:0000259" key="5">
    <source>
        <dbReference type="Pfam" id="PF00496"/>
    </source>
</evidence>